<dbReference type="Gene3D" id="1.10.10.460">
    <property type="entry name" value="Ribonuclease hii. Domain 2"/>
    <property type="match status" value="1"/>
</dbReference>
<evidence type="ECO:0000313" key="12">
    <source>
        <dbReference type="Proteomes" id="UP001470230"/>
    </source>
</evidence>
<comment type="function">
    <text evidence="9">Endonuclease that specifically degrades the RNA of RNA-DNA hybrids.</text>
</comment>
<comment type="caution">
    <text evidence="11">The sequence shown here is derived from an EMBL/GenBank/DDBJ whole genome shotgun (WGS) entry which is preliminary data.</text>
</comment>
<evidence type="ECO:0000256" key="7">
    <source>
        <dbReference type="ARBA" id="ARBA00022801"/>
    </source>
</evidence>
<evidence type="ECO:0000256" key="5">
    <source>
        <dbReference type="ARBA" id="ARBA00022723"/>
    </source>
</evidence>
<name>A0ABR2KD81_9EUKA</name>
<dbReference type="EC" id="3.1.26.4" evidence="9"/>
<feature type="binding site" evidence="8">
    <location>
        <position position="24"/>
    </location>
    <ligand>
        <name>a divalent metal cation</name>
        <dbReference type="ChEBI" id="CHEBI:60240"/>
    </ligand>
</feature>
<keyword evidence="12" id="KW-1185">Reference proteome</keyword>
<evidence type="ECO:0000256" key="4">
    <source>
        <dbReference type="ARBA" id="ARBA00022722"/>
    </source>
</evidence>
<evidence type="ECO:0000256" key="6">
    <source>
        <dbReference type="ARBA" id="ARBA00022759"/>
    </source>
</evidence>
<proteinExistence type="inferred from homology"/>
<organism evidence="11 12">
    <name type="scientific">Tritrichomonas musculus</name>
    <dbReference type="NCBI Taxonomy" id="1915356"/>
    <lineage>
        <taxon>Eukaryota</taxon>
        <taxon>Metamonada</taxon>
        <taxon>Parabasalia</taxon>
        <taxon>Tritrichomonadida</taxon>
        <taxon>Tritrichomonadidae</taxon>
        <taxon>Tritrichomonas</taxon>
    </lineage>
</organism>
<keyword evidence="6 8" id="KW-0255">Endonuclease</keyword>
<dbReference type="CDD" id="cd07181">
    <property type="entry name" value="RNase_HII_eukaryota_like"/>
    <property type="match status" value="1"/>
</dbReference>
<evidence type="ECO:0000256" key="1">
    <source>
        <dbReference type="ARBA" id="ARBA00000077"/>
    </source>
</evidence>
<reference evidence="11 12" key="1">
    <citation type="submission" date="2024-04" db="EMBL/GenBank/DDBJ databases">
        <title>Tritrichomonas musculus Genome.</title>
        <authorList>
            <person name="Alves-Ferreira E."/>
            <person name="Grigg M."/>
            <person name="Lorenzi H."/>
            <person name="Galac M."/>
        </authorList>
    </citation>
    <scope>NUCLEOTIDE SEQUENCE [LARGE SCALE GENOMIC DNA]</scope>
    <source>
        <strain evidence="11 12">EAF2021</strain>
    </source>
</reference>
<feature type="binding site" evidence="8">
    <location>
        <position position="127"/>
    </location>
    <ligand>
        <name>a divalent metal cation</name>
        <dbReference type="ChEBI" id="CHEBI:60240"/>
    </ligand>
</feature>
<dbReference type="Proteomes" id="UP001470230">
    <property type="component" value="Unassembled WGS sequence"/>
</dbReference>
<dbReference type="PANTHER" id="PTHR10954:SF7">
    <property type="entry name" value="RIBONUCLEASE H2 SUBUNIT A"/>
    <property type="match status" value="1"/>
</dbReference>
<evidence type="ECO:0000259" key="10">
    <source>
        <dbReference type="PROSITE" id="PS51975"/>
    </source>
</evidence>
<comment type="catalytic activity">
    <reaction evidence="1 8 9">
        <text>Endonucleolytic cleavage to 5'-phosphomonoester.</text>
        <dbReference type="EC" id="3.1.26.4"/>
    </reaction>
</comment>
<protein>
    <recommendedName>
        <fullName evidence="9">Ribonuclease</fullName>
        <ecNumber evidence="9">3.1.26.4</ecNumber>
    </recommendedName>
</protein>
<dbReference type="InterPro" id="IPR012337">
    <property type="entry name" value="RNaseH-like_sf"/>
</dbReference>
<evidence type="ECO:0000313" key="11">
    <source>
        <dbReference type="EMBL" id="KAK8889039.1"/>
    </source>
</evidence>
<keyword evidence="7 8" id="KW-0378">Hydrolase</keyword>
<dbReference type="NCBIfam" id="TIGR00729">
    <property type="entry name" value="ribonuclease HII"/>
    <property type="match status" value="1"/>
</dbReference>
<comment type="cofactor">
    <cofactor evidence="8">
        <name>Mn(2+)</name>
        <dbReference type="ChEBI" id="CHEBI:29035"/>
    </cofactor>
    <cofactor evidence="8">
        <name>Mg(2+)</name>
        <dbReference type="ChEBI" id="CHEBI:18420"/>
    </cofactor>
    <text evidence="8">Manganese or magnesium. Binds 1 divalent metal ion per monomer in the absence of substrate. May bind a second metal ion after substrate binding.</text>
</comment>
<dbReference type="InterPro" id="IPR024567">
    <property type="entry name" value="RNase_HII/HIII_dom"/>
</dbReference>
<keyword evidence="4 8" id="KW-0540">Nuclease</keyword>
<feature type="domain" description="RNase H type-2" evidence="10">
    <location>
        <begin position="18"/>
        <end position="236"/>
    </location>
</feature>
<dbReference type="InterPro" id="IPR023160">
    <property type="entry name" value="RNase_HII_hlx-loop-hlx_cap_dom"/>
</dbReference>
<keyword evidence="5 8" id="KW-0479">Metal-binding</keyword>
<evidence type="ECO:0000256" key="9">
    <source>
        <dbReference type="RuleBase" id="RU003515"/>
    </source>
</evidence>
<comment type="similarity">
    <text evidence="3">Belongs to the RNase HII family. Eukaryotic subfamily.</text>
</comment>
<evidence type="ECO:0000256" key="8">
    <source>
        <dbReference type="PROSITE-ProRule" id="PRU01319"/>
    </source>
</evidence>
<dbReference type="PANTHER" id="PTHR10954">
    <property type="entry name" value="RIBONUCLEASE H2 SUBUNIT A"/>
    <property type="match status" value="1"/>
</dbReference>
<feature type="binding site" evidence="8">
    <location>
        <position position="25"/>
    </location>
    <ligand>
        <name>a divalent metal cation</name>
        <dbReference type="ChEBI" id="CHEBI:60240"/>
    </ligand>
</feature>
<sequence length="264" mass="29689">MHWNDIEFECPDELRGIPLEMGIDEAGRGPVLGPMLYCAAIAPLDFEWPSSVNDSKQLESEKRIEILSELKKLPVGFITRSISAAEISATILSRTTSSLNTISFETARNLVKKAIDEGLDIKKLYVDTVGSEEKYQNWLQKQYPMIEVTVAAKGDAKFKCVGAASIQAKVRRDSELENFQFEEPNINADRNFGCGYPGDSVTKEWLENNFDPVFGFPSIVRFSWGTVKQICDSKSPAYFDSPEGRRIVDSSFFVERNLRTASFE</sequence>
<dbReference type="PROSITE" id="PS51975">
    <property type="entry name" value="RNASE_H_2"/>
    <property type="match status" value="1"/>
</dbReference>
<comment type="cofactor">
    <cofactor evidence="2">
        <name>Mg(2+)</name>
        <dbReference type="ChEBI" id="CHEBI:18420"/>
    </cofactor>
</comment>
<dbReference type="InterPro" id="IPR036397">
    <property type="entry name" value="RNaseH_sf"/>
</dbReference>
<dbReference type="Pfam" id="PF01351">
    <property type="entry name" value="RNase_HII"/>
    <property type="match status" value="1"/>
</dbReference>
<evidence type="ECO:0000256" key="3">
    <source>
        <dbReference type="ARBA" id="ARBA00007058"/>
    </source>
</evidence>
<dbReference type="Gene3D" id="3.30.420.10">
    <property type="entry name" value="Ribonuclease H-like superfamily/Ribonuclease H"/>
    <property type="match status" value="1"/>
</dbReference>
<gene>
    <name evidence="11" type="ORF">M9Y10_033782</name>
</gene>
<dbReference type="InterPro" id="IPR004649">
    <property type="entry name" value="RNase_H2_suA"/>
</dbReference>
<accession>A0ABR2KD81</accession>
<dbReference type="EMBL" id="JAPFFF010000005">
    <property type="protein sequence ID" value="KAK8889039.1"/>
    <property type="molecule type" value="Genomic_DNA"/>
</dbReference>
<dbReference type="SUPFAM" id="SSF53098">
    <property type="entry name" value="Ribonuclease H-like"/>
    <property type="match status" value="1"/>
</dbReference>
<dbReference type="InterPro" id="IPR001352">
    <property type="entry name" value="RNase_HII/HIII"/>
</dbReference>
<evidence type="ECO:0000256" key="2">
    <source>
        <dbReference type="ARBA" id="ARBA00001946"/>
    </source>
</evidence>